<organism evidence="1 2">
    <name type="scientific">candidate division GN15 bacterium</name>
    <dbReference type="NCBI Taxonomy" id="2072418"/>
    <lineage>
        <taxon>Bacteria</taxon>
        <taxon>candidate division GN15</taxon>
    </lineage>
</organism>
<protein>
    <submittedName>
        <fullName evidence="1">DUF885 domain-containing protein</fullName>
    </submittedName>
</protein>
<accession>A0A855XAM2</accession>
<proteinExistence type="predicted"/>
<dbReference type="EMBL" id="PQAP01000008">
    <property type="protein sequence ID" value="PWB75594.1"/>
    <property type="molecule type" value="Genomic_DNA"/>
</dbReference>
<name>A0A855XAM2_9BACT</name>
<dbReference type="Proteomes" id="UP000250918">
    <property type="component" value="Unassembled WGS sequence"/>
</dbReference>
<dbReference type="AlphaFoldDB" id="A0A855XAM2"/>
<sequence>MDEPLSLPEHCDRLIESQGRVPDADRLNQLFSFSWEYKMSQNPEWATQLGHPGYDGLWTDWSHDAVEERRSAVDLQLKTLASISRNRLVPEDRLSYDLFRWTLEDEKGEYSFPRELLPLTHMDGVQQDAARILAMMPVRTAEEIENIICRLHNLPALIDQTITLMQEGIRQRITHPRVTMAEVPAQIRNQIVARASDAPMLAAFAGISHEAADAKMRALVHDAERVYTDKVVPGLTKLLSFVEREYMPTCREEIAWSELPQGKEWYDWHVARNTTTNMTPDEVFEVGQSEVARIRAEMDRIMKQAGFSDFAKFCDYLRTEPKFYFNEPRDLLTTYRDIVKRVDPELIRFFGLLPRLPYGVVPIPSYAEKSQTTAYYQPGSLKGGRPGYYYANTYDLKSRPKWEMEALSLHEAVPGHHLQIALAQEMENLPEFRKNLWITAYGEGWALYSESLGEQMGFYQDPYSKFGQLSYEMWRAVRLVVDPGMHAKGWSRQQAIDFFAGNSGKPLHDITVEIDRYIVWPGQAISYKIGELKIKQLRKLAEQKLGERFDIRAFHDELLASGCIPLAMLEERMKSWTDRMAE</sequence>
<comment type="caution">
    <text evidence="1">The sequence shown here is derived from an EMBL/GenBank/DDBJ whole genome shotgun (WGS) entry which is preliminary data.</text>
</comment>
<gene>
    <name evidence="1" type="ORF">C3F09_02180</name>
</gene>
<evidence type="ECO:0000313" key="1">
    <source>
        <dbReference type="EMBL" id="PWB75594.1"/>
    </source>
</evidence>
<evidence type="ECO:0000313" key="2">
    <source>
        <dbReference type="Proteomes" id="UP000250918"/>
    </source>
</evidence>
<dbReference type="PANTHER" id="PTHR33361">
    <property type="entry name" value="GLR0591 PROTEIN"/>
    <property type="match status" value="1"/>
</dbReference>
<dbReference type="InterPro" id="IPR010281">
    <property type="entry name" value="DUF885"/>
</dbReference>
<dbReference type="PANTHER" id="PTHR33361:SF2">
    <property type="entry name" value="DUF885 DOMAIN-CONTAINING PROTEIN"/>
    <property type="match status" value="1"/>
</dbReference>
<reference evidence="1 2" key="1">
    <citation type="journal article" date="2018" name="ISME J.">
        <title>A methanotrophic archaeon couples anaerobic oxidation of methane to Fe(III) reduction.</title>
        <authorList>
            <person name="Cai C."/>
            <person name="Leu A.O."/>
            <person name="Xie G.J."/>
            <person name="Guo J."/>
            <person name="Feng Y."/>
            <person name="Zhao J.X."/>
            <person name="Tyson G.W."/>
            <person name="Yuan Z."/>
            <person name="Hu S."/>
        </authorList>
    </citation>
    <scope>NUCLEOTIDE SEQUENCE [LARGE SCALE GENOMIC DNA]</scope>
    <source>
        <strain evidence="1">FeB_12</strain>
    </source>
</reference>
<dbReference type="Pfam" id="PF05960">
    <property type="entry name" value="DUF885"/>
    <property type="match status" value="1"/>
</dbReference>